<dbReference type="EnsemblBacteria" id="ABK39233">
    <property type="protein sequence ID" value="ABK39233"/>
    <property type="gene ID" value="AHA_2690"/>
</dbReference>
<evidence type="ECO:0000313" key="6">
    <source>
        <dbReference type="EMBL" id="ABK39233.1"/>
    </source>
</evidence>
<dbReference type="PATRIC" id="fig|380703.7.peg.2696"/>
<dbReference type="eggNOG" id="COG2207">
    <property type="taxonomic scope" value="Bacteria"/>
</dbReference>
<dbReference type="InterPro" id="IPR018062">
    <property type="entry name" value="HTH_AraC-typ_CS"/>
</dbReference>
<dbReference type="GO" id="GO:0005829">
    <property type="term" value="C:cytosol"/>
    <property type="evidence" value="ECO:0007669"/>
    <property type="project" value="TreeGrafter"/>
</dbReference>
<evidence type="ECO:0000313" key="7">
    <source>
        <dbReference type="Proteomes" id="UP000000756"/>
    </source>
</evidence>
<dbReference type="InterPro" id="IPR009057">
    <property type="entry name" value="Homeodomain-like_sf"/>
</dbReference>
<proteinExistence type="predicted"/>
<protein>
    <submittedName>
        <fullName evidence="6">Transcriptional regulator, AraC family protein</fullName>
    </submittedName>
</protein>
<dbReference type="Gene3D" id="1.10.10.60">
    <property type="entry name" value="Homeodomain-like"/>
    <property type="match status" value="1"/>
</dbReference>
<organism evidence="6 7">
    <name type="scientific">Aeromonas hydrophila subsp. hydrophila (strain ATCC 7966 / DSM 30187 / BCRC 13018 / CCUG 14551 / JCM 1027 / KCTC 2358 / NCIMB 9240 / NCTC 8049)</name>
    <dbReference type="NCBI Taxonomy" id="380703"/>
    <lineage>
        <taxon>Bacteria</taxon>
        <taxon>Pseudomonadati</taxon>
        <taxon>Pseudomonadota</taxon>
        <taxon>Gammaproteobacteria</taxon>
        <taxon>Aeromonadales</taxon>
        <taxon>Aeromonadaceae</taxon>
        <taxon>Aeromonas</taxon>
    </lineage>
</organism>
<dbReference type="PANTHER" id="PTHR47894">
    <property type="entry name" value="HTH-TYPE TRANSCRIPTIONAL REGULATOR GADX"/>
    <property type="match status" value="1"/>
</dbReference>
<evidence type="ECO:0000256" key="1">
    <source>
        <dbReference type="ARBA" id="ARBA00023015"/>
    </source>
</evidence>
<evidence type="ECO:0000259" key="5">
    <source>
        <dbReference type="PROSITE" id="PS01124"/>
    </source>
</evidence>
<name>A0KLP7_AERHH</name>
<evidence type="ECO:0000256" key="3">
    <source>
        <dbReference type="ARBA" id="ARBA00023163"/>
    </source>
</evidence>
<dbReference type="GO" id="GO:0000976">
    <property type="term" value="F:transcription cis-regulatory region binding"/>
    <property type="evidence" value="ECO:0007669"/>
    <property type="project" value="TreeGrafter"/>
</dbReference>
<dbReference type="PROSITE" id="PS00041">
    <property type="entry name" value="HTH_ARAC_FAMILY_1"/>
    <property type="match status" value="1"/>
</dbReference>
<keyword evidence="1" id="KW-0805">Transcription regulation</keyword>
<dbReference type="OrthoDB" id="6506763at2"/>
<dbReference type="SUPFAM" id="SSF46689">
    <property type="entry name" value="Homeodomain-like"/>
    <property type="match status" value="1"/>
</dbReference>
<evidence type="ECO:0000256" key="2">
    <source>
        <dbReference type="ARBA" id="ARBA00023125"/>
    </source>
</evidence>
<keyword evidence="2" id="KW-0238">DNA-binding</keyword>
<dbReference type="GO" id="GO:0003700">
    <property type="term" value="F:DNA-binding transcription factor activity"/>
    <property type="evidence" value="ECO:0007669"/>
    <property type="project" value="InterPro"/>
</dbReference>
<feature type="region of interest" description="Disordered" evidence="4">
    <location>
        <begin position="21"/>
        <end position="46"/>
    </location>
</feature>
<gene>
    <name evidence="6" type="ordered locus">AHA_2690</name>
</gene>
<reference evidence="6 7" key="1">
    <citation type="journal article" date="2006" name="J. Bacteriol.">
        <title>Genome sequence of Aeromonas hydrophila ATCC 7966T: jack of all trades.</title>
        <authorList>
            <person name="Seshadri R."/>
            <person name="Joseph S.W."/>
            <person name="Chopra A.K."/>
            <person name="Sha J."/>
            <person name="Shaw J."/>
            <person name="Graf J."/>
            <person name="Haft D."/>
            <person name="Wu M."/>
            <person name="Ren Q."/>
            <person name="Rosovitz M.J."/>
            <person name="Madupu R."/>
            <person name="Tallon L."/>
            <person name="Kim M."/>
            <person name="Jin S."/>
            <person name="Vuong H."/>
            <person name="Stine O.C."/>
            <person name="Ali A."/>
            <person name="Horneman A.J."/>
            <person name="Heidelberg J.F."/>
        </authorList>
    </citation>
    <scope>NUCLEOTIDE SEQUENCE [LARGE SCALE GENOMIC DNA]</scope>
    <source>
        <strain evidence="7">ATCC 7966 / DSM 30187 / BCRC 13018 / CCUG 14551 / JCM 1027 / KCTC 2358 / NCIMB 9240 / NCTC 8049</strain>
    </source>
</reference>
<dbReference type="Proteomes" id="UP000000756">
    <property type="component" value="Chromosome"/>
</dbReference>
<sequence length="461" mass="51433">MPPGWSSRGLTLCPSTRIQWSTPGSIWPSSTRRTDAGRLHSSHQNGAHGRHFSWLNLTQLVRHGGQMCLKWRAGACFYTPLHLLALQPPHNGRASPLHGVAGPPSVAGRGITSSFLSARRPGRQMSQSVSNQVIRRMLGACQQQGGDPDAILMAGGLTSFDIEREQGRLPAHSHYRMLQLMQPYLASFHETILSYDIGQLYQHYPPLISLCLNQPSPRAALEVLLAYRPIIGSCDELRVRRGAQASQYLYVNQGPASLGASQAIPNFIMLYRILRVYLADPRVSVGFTGRPPPRHQLLDQFFATRCRWEQGENTLTIDNAQLDCPSHCYNEPLGHLQLAQLAQICADIAERAPFAYLVGERIRHKIREGELESDESLLKEVCAAMNVSRWTLNRKLQGEGSSFSTLLREARVSEACRLLGEGDQPLQNISDRVGFSSQSAFNRFFKANTRMTPLAYRNARQ</sequence>
<dbReference type="HOGENOM" id="CLU_047522_1_0_6"/>
<dbReference type="STRING" id="380703.AHA_2690"/>
<dbReference type="InterPro" id="IPR032687">
    <property type="entry name" value="AraC-type_N"/>
</dbReference>
<dbReference type="EMBL" id="CP000462">
    <property type="protein sequence ID" value="ABK39233.1"/>
    <property type="molecule type" value="Genomic_DNA"/>
</dbReference>
<accession>A0KLP7</accession>
<dbReference type="AlphaFoldDB" id="A0KLP7"/>
<feature type="compositionally biased region" description="Polar residues" evidence="4">
    <location>
        <begin position="21"/>
        <end position="31"/>
    </location>
</feature>
<dbReference type="SMART" id="SM00342">
    <property type="entry name" value="HTH_ARAC"/>
    <property type="match status" value="1"/>
</dbReference>
<dbReference type="KEGG" id="aha:AHA_2690"/>
<evidence type="ECO:0000256" key="4">
    <source>
        <dbReference type="SAM" id="MobiDB-lite"/>
    </source>
</evidence>
<dbReference type="Pfam" id="PF12833">
    <property type="entry name" value="HTH_18"/>
    <property type="match status" value="1"/>
</dbReference>
<dbReference type="Pfam" id="PF12625">
    <property type="entry name" value="Arabinose_bd"/>
    <property type="match status" value="1"/>
</dbReference>
<keyword evidence="7" id="KW-1185">Reference proteome</keyword>
<dbReference type="PANTHER" id="PTHR47894:SF1">
    <property type="entry name" value="HTH-TYPE TRANSCRIPTIONAL REGULATOR VQSM"/>
    <property type="match status" value="1"/>
</dbReference>
<keyword evidence="3" id="KW-0804">Transcription</keyword>
<dbReference type="PROSITE" id="PS01124">
    <property type="entry name" value="HTH_ARAC_FAMILY_2"/>
    <property type="match status" value="1"/>
</dbReference>
<dbReference type="InterPro" id="IPR018060">
    <property type="entry name" value="HTH_AraC"/>
</dbReference>
<feature type="domain" description="HTH araC/xylS-type" evidence="5">
    <location>
        <begin position="360"/>
        <end position="459"/>
    </location>
</feature>